<keyword evidence="2" id="KW-0813">Transport</keyword>
<gene>
    <name evidence="7" type="ORF">M0811_00994</name>
</gene>
<dbReference type="Proteomes" id="UP001149090">
    <property type="component" value="Unassembled WGS sequence"/>
</dbReference>
<dbReference type="OrthoDB" id="67716at2759"/>
<dbReference type="InterPro" id="IPR059141">
    <property type="entry name" value="Beta-prop_Nup120_160"/>
</dbReference>
<comment type="caution">
    <text evidence="7">The sequence shown here is derived from an EMBL/GenBank/DDBJ whole genome shotgun (WGS) entry which is preliminary data.</text>
</comment>
<dbReference type="PANTHER" id="PTHR21286">
    <property type="entry name" value="NUCLEAR PORE COMPLEX PROTEIN NUP160"/>
    <property type="match status" value="1"/>
</dbReference>
<evidence type="ECO:0000259" key="5">
    <source>
        <dbReference type="Pfam" id="PF23347"/>
    </source>
</evidence>
<feature type="domain" description="NUP160 C-terminal TPR" evidence="5">
    <location>
        <begin position="1258"/>
        <end position="1516"/>
    </location>
</feature>
<name>A0A9Q0LKV8_ANAIG</name>
<evidence type="ECO:0000313" key="8">
    <source>
        <dbReference type="Proteomes" id="UP001149090"/>
    </source>
</evidence>
<evidence type="ECO:0000259" key="4">
    <source>
        <dbReference type="Pfam" id="PF11715"/>
    </source>
</evidence>
<dbReference type="EMBL" id="JAPDFW010000070">
    <property type="protein sequence ID" value="KAJ5074365.1"/>
    <property type="molecule type" value="Genomic_DNA"/>
</dbReference>
<feature type="domain" description="NUP160 middle TPR" evidence="6">
    <location>
        <begin position="905"/>
        <end position="1155"/>
    </location>
</feature>
<evidence type="ECO:0000313" key="7">
    <source>
        <dbReference type="EMBL" id="KAJ5074365.1"/>
    </source>
</evidence>
<evidence type="ECO:0000256" key="3">
    <source>
        <dbReference type="ARBA" id="ARBA00023242"/>
    </source>
</evidence>
<dbReference type="InterPro" id="IPR036322">
    <property type="entry name" value="WD40_repeat_dom_sf"/>
</dbReference>
<protein>
    <submittedName>
        <fullName evidence="7">Nuclear pore complex protein nup160</fullName>
    </submittedName>
</protein>
<keyword evidence="3" id="KW-0539">Nucleus</keyword>
<sequence length="1535" mass="179950">MNYCESQLFSFSKKQIPTINVINLNKKPQKHQNEKHFSFPFSGLIQLNFPLKNHILSWKVENNQLLLVHLALKHTLLNNEIMFKFDEQIIYKSISITQENQQIILFIATISGTIHRISFPFNELELNTKGNEFAQSFFHNYTLNNFQFDFSSLKNSSKISTLCCLNNLTIIIGGENGNLFIIEYSEEKDKIILGPISQIQYNSSIKRFLGGLVPNFGDSKNQPSKIIAMNPIIFTQKTNDININYSETDSLNNIQFLQFFFIATISQDSKLRIWSIQSKQCIHEESLIDSPSPNTAQFLQQNIQKYSESSIQMKIISNGTNNFDIFIHAAQGNEPEFRIYSFQFDKKNTTKLTFINKIPSLQFGNLISFEISDPPIQNEDFSKIDSQFTDSNNSQSSSQRILWGLWSDEFDSLENSLNINYSLKFHILNNSQKNPKFHAWKEVICLKNELPNSPTQKEAGDSIQSIFDYFKVIIFDQNYFSHQNLLLSFEEFLKEQSLSIPLNFQSFTKEDLKEFLDYTFQNILQDFNEKYPNFEDHQIVEFAFVFFLRLFDYCIKIWHNLNLSIALNYCPILDSVCICKNSSITILRPCLISEEISQIIEHNITPIYSDFFGNSMSRLLYGLSLIRQNIPKNFLDELQDVLFNLNDPLEYCFEKLSWVSTGLIKNPEERVEFTKFNNKMLKIWNKIPYPVTLLESFINMIDIYDGNNENGDQNNKPNLFNSPALPTSSNYSEIVYSIVAERFRQSVHSNYQICRDLLLFLFFVSQARSSLITNSIETMINIDELLNQDPEAKLGKQLIESPISFFIDNVILKCVKLLKIYFILDWCFNNHYKPSQTDKTQIQVSREEDEKKILKVYIRDFFTKHGKEQNKLMRSNFWVFVEETSKEPWDNMMLNHINLRNSELIHFLSRNKFFYSLAKLCETSKTIHNIIFDHSAFAFLGKAYIELGNYDQAFQCFIKEGFFLKKYYEMISAKRDDNNINNDLDALFHFYTNVMEQFDLVSQHKLTIKIGEIAISQFDANLEYIGNFWTRIFNQNIKLKDYYSAFNALFHIPNKTTQNDCLDLFILEVCRNGYAHILVNLPQVSILSKQIVQVLSQKAEELNLDQLFFSKEPEKQANFHYYNILFNFLTSQNQFRSAAESLLPLCLRIENMIPSAISIELLSKFKTEEIFLNVNQTKSTQISRKKFLTLLDEFEKSLILIITSLELLDESCSWICVEKSKRLKSIFDFQTTSQDQTNQQLSLPERIMINREEVEIFELKQIQNQYVFIHSLRKLFMRNSIIPPTSRFNVKNLVSQLLNYSMIETALTLLVQYNLPLDPVFQTLTTKCVLIQKDFPKISENHSKLLLQRDLISPMEIELEDSITLLETEISLKDKKTTYWKVLENYLAKYDSRNSCYNLHQIVIQTILEIDPHFGLPLWLLKSYQEKDPENLLKNLIHYNLLNEAFSVAFDMIYKIEFLLETPKIEAMPNMFNIPYLLFDNLIKISSQKIQKQIDQNDYNLSTIILQDNLRLFQSKMDSFFSIISHFSKFISKKY</sequence>
<dbReference type="InterPro" id="IPR056536">
    <property type="entry name" value="TPR_NUP160_C"/>
</dbReference>
<dbReference type="PANTHER" id="PTHR21286:SF0">
    <property type="entry name" value="NUCLEAR PORE COMPLEX PROTEIN NUP160"/>
    <property type="match status" value="1"/>
</dbReference>
<dbReference type="GO" id="GO:0005643">
    <property type="term" value="C:nuclear pore"/>
    <property type="evidence" value="ECO:0007669"/>
    <property type="project" value="UniProtKB-ARBA"/>
</dbReference>
<dbReference type="InterPro" id="IPR021717">
    <property type="entry name" value="Nucleoporin_Nup160"/>
</dbReference>
<dbReference type="Pfam" id="PF23347">
    <property type="entry name" value="TPR_Nup160_C"/>
    <property type="match status" value="1"/>
</dbReference>
<keyword evidence="8" id="KW-1185">Reference proteome</keyword>
<dbReference type="InterPro" id="IPR056535">
    <property type="entry name" value="TPR_NUP160_M"/>
</dbReference>
<dbReference type="GO" id="GO:0017056">
    <property type="term" value="F:structural constituent of nuclear pore"/>
    <property type="evidence" value="ECO:0007669"/>
    <property type="project" value="TreeGrafter"/>
</dbReference>
<reference evidence="7" key="1">
    <citation type="submission" date="2022-10" db="EMBL/GenBank/DDBJ databases">
        <title>Novel sulphate-reducing endosymbionts in the free-living metamonad Anaeramoeba.</title>
        <authorList>
            <person name="Jerlstrom-Hultqvist J."/>
            <person name="Cepicka I."/>
            <person name="Gallot-Lavallee L."/>
            <person name="Salas-Leiva D."/>
            <person name="Curtis B.A."/>
            <person name="Zahonova K."/>
            <person name="Pipaliya S."/>
            <person name="Dacks J."/>
            <person name="Roger A.J."/>
        </authorList>
    </citation>
    <scope>NUCLEOTIDE SEQUENCE</scope>
    <source>
        <strain evidence="7">BMAN</strain>
    </source>
</reference>
<feature type="domain" description="Nucleoporin Nup120/160 beta-propeller" evidence="4">
    <location>
        <begin position="56"/>
        <end position="590"/>
    </location>
</feature>
<comment type="subcellular location">
    <subcellularLocation>
        <location evidence="1">Nucleus</location>
    </subcellularLocation>
</comment>
<accession>A0A9Q0LKV8</accession>
<dbReference type="Pfam" id="PF11715">
    <property type="entry name" value="Beta-prop_Nup120_160"/>
    <property type="match status" value="1"/>
</dbReference>
<dbReference type="SUPFAM" id="SSF50978">
    <property type="entry name" value="WD40 repeat-like"/>
    <property type="match status" value="1"/>
</dbReference>
<evidence type="ECO:0000256" key="2">
    <source>
        <dbReference type="ARBA" id="ARBA00022448"/>
    </source>
</evidence>
<proteinExistence type="predicted"/>
<dbReference type="Pfam" id="PF23354">
    <property type="entry name" value="TPR_NUP160_120_M"/>
    <property type="match status" value="1"/>
</dbReference>
<organism evidence="7 8">
    <name type="scientific">Anaeramoeba ignava</name>
    <name type="common">Anaerobic marine amoeba</name>
    <dbReference type="NCBI Taxonomy" id="1746090"/>
    <lineage>
        <taxon>Eukaryota</taxon>
        <taxon>Metamonada</taxon>
        <taxon>Anaeramoebidae</taxon>
        <taxon>Anaeramoeba</taxon>
    </lineage>
</organism>
<evidence type="ECO:0000256" key="1">
    <source>
        <dbReference type="ARBA" id="ARBA00004123"/>
    </source>
</evidence>
<evidence type="ECO:0000259" key="6">
    <source>
        <dbReference type="Pfam" id="PF23354"/>
    </source>
</evidence>